<evidence type="ECO:0000313" key="3">
    <source>
        <dbReference type="Proteomes" id="UP001370348"/>
    </source>
</evidence>
<organism evidence="2 3">
    <name type="scientific">Pendulispora albinea</name>
    <dbReference type="NCBI Taxonomy" id="2741071"/>
    <lineage>
        <taxon>Bacteria</taxon>
        <taxon>Pseudomonadati</taxon>
        <taxon>Myxococcota</taxon>
        <taxon>Myxococcia</taxon>
        <taxon>Myxococcales</taxon>
        <taxon>Sorangiineae</taxon>
        <taxon>Pendulisporaceae</taxon>
        <taxon>Pendulispora</taxon>
    </lineage>
</organism>
<evidence type="ECO:0000256" key="1">
    <source>
        <dbReference type="SAM" id="MobiDB-lite"/>
    </source>
</evidence>
<accession>A0ABZ2LQ59</accession>
<sequence>MAAAACAYDFHAFDPIGDDGAHDASLDRGAEDAGPGPGPRLDGSADSNLPTCATPANKCLSTAIECGRAAIMKGDDCRGKCGILAPPECKGACNTTEENDKRDCRSTCNRCTADAGCEDPLRCRDAVDGRDS</sequence>
<proteinExistence type="predicted"/>
<keyword evidence="3" id="KW-1185">Reference proteome</keyword>
<dbReference type="EMBL" id="CP089984">
    <property type="protein sequence ID" value="WXB11291.1"/>
    <property type="molecule type" value="Genomic_DNA"/>
</dbReference>
<feature type="compositionally biased region" description="Basic and acidic residues" evidence="1">
    <location>
        <begin position="19"/>
        <end position="31"/>
    </location>
</feature>
<name>A0ABZ2LQ59_9BACT</name>
<reference evidence="2 3" key="1">
    <citation type="submission" date="2021-12" db="EMBL/GenBank/DDBJ databases">
        <title>Discovery of the Pendulisporaceae a myxobacterial family with distinct sporulation behavior and unique specialized metabolism.</title>
        <authorList>
            <person name="Garcia R."/>
            <person name="Popoff A."/>
            <person name="Bader C.D."/>
            <person name="Loehr J."/>
            <person name="Walesch S."/>
            <person name="Walt C."/>
            <person name="Boldt J."/>
            <person name="Bunk B."/>
            <person name="Haeckl F.J.F.P.J."/>
            <person name="Gunesch A.P."/>
            <person name="Birkelbach J."/>
            <person name="Nuebel U."/>
            <person name="Pietschmann T."/>
            <person name="Bach T."/>
            <person name="Mueller R."/>
        </authorList>
    </citation>
    <scope>NUCLEOTIDE SEQUENCE [LARGE SCALE GENOMIC DNA]</scope>
    <source>
        <strain evidence="2 3">MSr11954</strain>
    </source>
</reference>
<gene>
    <name evidence="2" type="ORF">LZC94_25890</name>
</gene>
<evidence type="ECO:0000313" key="2">
    <source>
        <dbReference type="EMBL" id="WXB11291.1"/>
    </source>
</evidence>
<dbReference type="RefSeq" id="WP_394820906.1">
    <property type="nucleotide sequence ID" value="NZ_CP089984.1"/>
</dbReference>
<feature type="region of interest" description="Disordered" evidence="1">
    <location>
        <begin position="19"/>
        <end position="49"/>
    </location>
</feature>
<protein>
    <submittedName>
        <fullName evidence="2">Uncharacterized protein</fullName>
    </submittedName>
</protein>
<dbReference type="Proteomes" id="UP001370348">
    <property type="component" value="Chromosome"/>
</dbReference>